<name>A0A2R4WVV5_9HYPH</name>
<dbReference type="PANTHER" id="PTHR45772:SF2">
    <property type="entry name" value="ABC TRANSPORTER ATP-BINDING PROTEIN"/>
    <property type="match status" value="1"/>
</dbReference>
<dbReference type="InterPro" id="IPR003439">
    <property type="entry name" value="ABC_transporter-like_ATP-bd"/>
</dbReference>
<dbReference type="SUPFAM" id="SSF52540">
    <property type="entry name" value="P-loop containing nucleoside triphosphate hydrolases"/>
    <property type="match status" value="1"/>
</dbReference>
<dbReference type="OrthoDB" id="9806149at2"/>
<dbReference type="AlphaFoldDB" id="A0A2R4WVV5"/>
<comment type="similarity">
    <text evidence="1">Belongs to the ABC transporter superfamily.</text>
</comment>
<dbReference type="GO" id="GO:0016887">
    <property type="term" value="F:ATP hydrolysis activity"/>
    <property type="evidence" value="ECO:0007669"/>
    <property type="project" value="InterPro"/>
</dbReference>
<evidence type="ECO:0000259" key="5">
    <source>
        <dbReference type="PROSITE" id="PS50893"/>
    </source>
</evidence>
<dbReference type="PANTHER" id="PTHR45772">
    <property type="entry name" value="CONSERVED COMPONENT OF ABC TRANSPORTER FOR NATURAL AMINO ACIDS-RELATED"/>
    <property type="match status" value="1"/>
</dbReference>
<sequence length="262" mass="28033">MTVPVPTAPSPLLAVQGVSRRFGGLQATDNVSFALAPGERVALIGPNGAGKTTLVNLLSGDLAPSAGRILVDGHDVTRASVADRVARGLVRTFQITRLFRSMTAAENLGIAIQQRRGLSRRITSHAGAAREVRGEAEHLLAELGLAAVADTPVARLAYGQQRLIDLAIGLALRPKVLLLDEPAAGVPHDESHRILDALDRLPSDMAVLMIEHDMDLVFRFAARILVLAAGRLIVEGKAEEVRRNAEVRRAYLGSYADDRRSA</sequence>
<evidence type="ECO:0000256" key="2">
    <source>
        <dbReference type="ARBA" id="ARBA00022448"/>
    </source>
</evidence>
<dbReference type="PROSITE" id="PS50893">
    <property type="entry name" value="ABC_TRANSPORTER_2"/>
    <property type="match status" value="1"/>
</dbReference>
<dbReference type="InterPro" id="IPR027417">
    <property type="entry name" value="P-loop_NTPase"/>
</dbReference>
<accession>A0A2R4WVV5</accession>
<keyword evidence="2" id="KW-0813">Transport</keyword>
<dbReference type="CDD" id="cd03219">
    <property type="entry name" value="ABC_Mj1267_LivG_branched"/>
    <property type="match status" value="1"/>
</dbReference>
<keyword evidence="3" id="KW-0547">Nucleotide-binding</keyword>
<evidence type="ECO:0000256" key="1">
    <source>
        <dbReference type="ARBA" id="ARBA00005417"/>
    </source>
</evidence>
<dbReference type="EMBL" id="CP028844">
    <property type="protein sequence ID" value="AWB25659.1"/>
    <property type="molecule type" value="Genomic_DNA"/>
</dbReference>
<dbReference type="PROSITE" id="PS00211">
    <property type="entry name" value="ABC_TRANSPORTER_1"/>
    <property type="match status" value="1"/>
</dbReference>
<dbReference type="Proteomes" id="UP000244755">
    <property type="component" value="Chromosome 2"/>
</dbReference>
<evidence type="ECO:0000313" key="6">
    <source>
        <dbReference type="EMBL" id="AWB25659.1"/>
    </source>
</evidence>
<dbReference type="InterPro" id="IPR017871">
    <property type="entry name" value="ABC_transporter-like_CS"/>
</dbReference>
<dbReference type="InterPro" id="IPR051120">
    <property type="entry name" value="ABC_AA/LPS_Transport"/>
</dbReference>
<dbReference type="GO" id="GO:0005524">
    <property type="term" value="F:ATP binding"/>
    <property type="evidence" value="ECO:0007669"/>
    <property type="project" value="UniProtKB-KW"/>
</dbReference>
<dbReference type="Pfam" id="PF12399">
    <property type="entry name" value="BCA_ABC_TP_C"/>
    <property type="match status" value="1"/>
</dbReference>
<gene>
    <name evidence="6" type="ORF">DA075_32930</name>
</gene>
<dbReference type="SMART" id="SM00382">
    <property type="entry name" value="AAA"/>
    <property type="match status" value="1"/>
</dbReference>
<dbReference type="InterPro" id="IPR003593">
    <property type="entry name" value="AAA+_ATPase"/>
</dbReference>
<proteinExistence type="inferred from homology"/>
<feature type="domain" description="ABC transporter" evidence="5">
    <location>
        <begin position="13"/>
        <end position="254"/>
    </location>
</feature>
<dbReference type="RefSeq" id="WP_099957316.1">
    <property type="nucleotide sequence ID" value="NZ_CP028844.1"/>
</dbReference>
<evidence type="ECO:0000313" key="7">
    <source>
        <dbReference type="Proteomes" id="UP000244755"/>
    </source>
</evidence>
<dbReference type="InterPro" id="IPR032823">
    <property type="entry name" value="BCA_ABC_TP_C"/>
</dbReference>
<dbReference type="GO" id="GO:0005886">
    <property type="term" value="C:plasma membrane"/>
    <property type="evidence" value="ECO:0007669"/>
    <property type="project" value="TreeGrafter"/>
</dbReference>
<evidence type="ECO:0000256" key="3">
    <source>
        <dbReference type="ARBA" id="ARBA00022741"/>
    </source>
</evidence>
<dbReference type="KEGG" id="mee:DA075_32930"/>
<reference evidence="6 7" key="1">
    <citation type="submission" date="2018-04" db="EMBL/GenBank/DDBJ databases">
        <title>Methylobacterium sp. PR1016A genome.</title>
        <authorList>
            <person name="Park W."/>
        </authorList>
    </citation>
    <scope>NUCLEOTIDE SEQUENCE [LARGE SCALE GENOMIC DNA]</scope>
    <source>
        <strain evidence="6 7">PR1016A</strain>
    </source>
</reference>
<keyword evidence="4 6" id="KW-0067">ATP-binding</keyword>
<keyword evidence="7" id="KW-1185">Reference proteome</keyword>
<organism evidence="6 7">
    <name type="scientific">Methylobacterium currus</name>
    <dbReference type="NCBI Taxonomy" id="2051553"/>
    <lineage>
        <taxon>Bacteria</taxon>
        <taxon>Pseudomonadati</taxon>
        <taxon>Pseudomonadota</taxon>
        <taxon>Alphaproteobacteria</taxon>
        <taxon>Hyphomicrobiales</taxon>
        <taxon>Methylobacteriaceae</taxon>
        <taxon>Methylobacterium</taxon>
    </lineage>
</organism>
<dbReference type="Pfam" id="PF00005">
    <property type="entry name" value="ABC_tran"/>
    <property type="match status" value="1"/>
</dbReference>
<protein>
    <submittedName>
        <fullName evidence="6">ABC transporter ATP-binding protein</fullName>
    </submittedName>
</protein>
<dbReference type="Gene3D" id="3.40.50.300">
    <property type="entry name" value="P-loop containing nucleotide triphosphate hydrolases"/>
    <property type="match status" value="1"/>
</dbReference>
<evidence type="ECO:0000256" key="4">
    <source>
        <dbReference type="ARBA" id="ARBA00022840"/>
    </source>
</evidence>